<keyword evidence="3 5" id="KW-0238">DNA-binding</keyword>
<dbReference type="InterPro" id="IPR011075">
    <property type="entry name" value="TetR_C"/>
</dbReference>
<keyword evidence="2" id="KW-0805">Transcription regulation</keyword>
<evidence type="ECO:0000256" key="4">
    <source>
        <dbReference type="ARBA" id="ARBA00023163"/>
    </source>
</evidence>
<dbReference type="Gene3D" id="1.10.357.10">
    <property type="entry name" value="Tetracycline Repressor, domain 2"/>
    <property type="match status" value="1"/>
</dbReference>
<dbReference type="PROSITE" id="PS01081">
    <property type="entry name" value="HTH_TETR_1"/>
    <property type="match status" value="1"/>
</dbReference>
<name>A0A7V8FQN3_9BURK</name>
<dbReference type="InterPro" id="IPR001647">
    <property type="entry name" value="HTH_TetR"/>
</dbReference>
<evidence type="ECO:0000259" key="6">
    <source>
        <dbReference type="PROSITE" id="PS50977"/>
    </source>
</evidence>
<protein>
    <submittedName>
        <fullName evidence="7">HTH-type transcriptional repressor ComR</fullName>
    </submittedName>
</protein>
<keyword evidence="1" id="KW-0678">Repressor</keyword>
<evidence type="ECO:0000313" key="7">
    <source>
        <dbReference type="EMBL" id="KAF1022599.1"/>
    </source>
</evidence>
<dbReference type="PANTHER" id="PTHR47506">
    <property type="entry name" value="TRANSCRIPTIONAL REGULATORY PROTEIN"/>
    <property type="match status" value="1"/>
</dbReference>
<dbReference type="InterPro" id="IPR023772">
    <property type="entry name" value="DNA-bd_HTH_TetR-type_CS"/>
</dbReference>
<evidence type="ECO:0000256" key="3">
    <source>
        <dbReference type="ARBA" id="ARBA00023125"/>
    </source>
</evidence>
<dbReference type="Proteomes" id="UP000461670">
    <property type="component" value="Unassembled WGS sequence"/>
</dbReference>
<dbReference type="Pfam" id="PF16925">
    <property type="entry name" value="TetR_C_13"/>
    <property type="match status" value="1"/>
</dbReference>
<accession>A0A7V8FQN3</accession>
<dbReference type="PROSITE" id="PS50977">
    <property type="entry name" value="HTH_TETR_2"/>
    <property type="match status" value="1"/>
</dbReference>
<feature type="DNA-binding region" description="H-T-H motif" evidence="5">
    <location>
        <begin position="32"/>
        <end position="51"/>
    </location>
</feature>
<dbReference type="AlphaFoldDB" id="A0A7V8FQN3"/>
<dbReference type="Gene3D" id="1.10.10.60">
    <property type="entry name" value="Homeodomain-like"/>
    <property type="match status" value="1"/>
</dbReference>
<dbReference type="SUPFAM" id="SSF48498">
    <property type="entry name" value="Tetracyclin repressor-like, C-terminal domain"/>
    <property type="match status" value="1"/>
</dbReference>
<dbReference type="InterPro" id="IPR009057">
    <property type="entry name" value="Homeodomain-like_sf"/>
</dbReference>
<dbReference type="SUPFAM" id="SSF46689">
    <property type="entry name" value="Homeodomain-like"/>
    <property type="match status" value="1"/>
</dbReference>
<evidence type="ECO:0000256" key="2">
    <source>
        <dbReference type="ARBA" id="ARBA00023015"/>
    </source>
</evidence>
<sequence>MAERGRPRSFDRDTALLRAMEVFWERGYEGTSLSDLIDAMGISAPSLYAAFGGKEALFREAVDRYRHTDGDLTNQALRAGGTAREAVAGMLMAAAHALTLPGKPKCFVVLGATNCTPANQPMSAFLRTHRLASRQQVRERLAQGVADGELAPATDVDSLATYFTTVVQGMSLQARDGADRALLERVATTAMGIWPR</sequence>
<evidence type="ECO:0000313" key="8">
    <source>
        <dbReference type="Proteomes" id="UP000461670"/>
    </source>
</evidence>
<dbReference type="GO" id="GO:0003677">
    <property type="term" value="F:DNA binding"/>
    <property type="evidence" value="ECO:0007669"/>
    <property type="project" value="UniProtKB-UniRule"/>
</dbReference>
<organism evidence="7 8">
    <name type="scientific">Paracidovorax wautersii</name>
    <dbReference type="NCBI Taxonomy" id="1177982"/>
    <lineage>
        <taxon>Bacteria</taxon>
        <taxon>Pseudomonadati</taxon>
        <taxon>Pseudomonadota</taxon>
        <taxon>Betaproteobacteria</taxon>
        <taxon>Burkholderiales</taxon>
        <taxon>Comamonadaceae</taxon>
        <taxon>Paracidovorax</taxon>
    </lineage>
</organism>
<dbReference type="Pfam" id="PF00440">
    <property type="entry name" value="TetR_N"/>
    <property type="match status" value="1"/>
</dbReference>
<keyword evidence="4" id="KW-0804">Transcription</keyword>
<dbReference type="InterPro" id="IPR036271">
    <property type="entry name" value="Tet_transcr_reg_TetR-rel_C_sf"/>
</dbReference>
<evidence type="ECO:0000256" key="1">
    <source>
        <dbReference type="ARBA" id="ARBA00022491"/>
    </source>
</evidence>
<dbReference type="EMBL" id="WNDQ01000010">
    <property type="protein sequence ID" value="KAF1022599.1"/>
    <property type="molecule type" value="Genomic_DNA"/>
</dbReference>
<gene>
    <name evidence="7" type="primary">comR</name>
    <name evidence="7" type="ORF">GAK30_00972</name>
</gene>
<feature type="domain" description="HTH tetR-type" evidence="6">
    <location>
        <begin position="9"/>
        <end position="69"/>
    </location>
</feature>
<reference evidence="8" key="1">
    <citation type="journal article" date="2020" name="MBio">
        <title>Horizontal gene transfer to a defensive symbiont with a reduced genome amongst a multipartite beetle microbiome.</title>
        <authorList>
            <person name="Waterworth S.C."/>
            <person name="Florez L.V."/>
            <person name="Rees E.R."/>
            <person name="Hertweck C."/>
            <person name="Kaltenpoth M."/>
            <person name="Kwan J.C."/>
        </authorList>
    </citation>
    <scope>NUCLEOTIDE SEQUENCE [LARGE SCALE GENOMIC DNA]</scope>
</reference>
<dbReference type="PANTHER" id="PTHR47506:SF1">
    <property type="entry name" value="HTH-TYPE TRANSCRIPTIONAL REGULATOR YJDC"/>
    <property type="match status" value="1"/>
</dbReference>
<evidence type="ECO:0000256" key="5">
    <source>
        <dbReference type="PROSITE-ProRule" id="PRU00335"/>
    </source>
</evidence>
<proteinExistence type="predicted"/>
<comment type="caution">
    <text evidence="7">The sequence shown here is derived from an EMBL/GenBank/DDBJ whole genome shotgun (WGS) entry which is preliminary data.</text>
</comment>